<dbReference type="EMBL" id="GBRH01277615">
    <property type="protein sequence ID" value="JAD20280.1"/>
    <property type="molecule type" value="Transcribed_RNA"/>
</dbReference>
<sequence>MTEHFRRRPQQQTNKSWQIQPQMS</sequence>
<dbReference type="AlphaFoldDB" id="A0A0A8Y4C6"/>
<reference evidence="2" key="1">
    <citation type="submission" date="2014-09" db="EMBL/GenBank/DDBJ databases">
        <authorList>
            <person name="Magalhaes I.L.F."/>
            <person name="Oliveira U."/>
            <person name="Santos F.R."/>
            <person name="Vidigal T.H.D.A."/>
            <person name="Brescovit A.D."/>
            <person name="Santos A.J."/>
        </authorList>
    </citation>
    <scope>NUCLEOTIDE SEQUENCE</scope>
    <source>
        <tissue evidence="2">Shoot tissue taken approximately 20 cm above the soil surface</tissue>
    </source>
</reference>
<name>A0A0A8Y4C6_ARUDO</name>
<feature type="compositionally biased region" description="Polar residues" evidence="1">
    <location>
        <begin position="10"/>
        <end position="24"/>
    </location>
</feature>
<evidence type="ECO:0000256" key="1">
    <source>
        <dbReference type="SAM" id="MobiDB-lite"/>
    </source>
</evidence>
<reference evidence="2" key="2">
    <citation type="journal article" date="2015" name="Data Brief">
        <title>Shoot transcriptome of the giant reed, Arundo donax.</title>
        <authorList>
            <person name="Barrero R.A."/>
            <person name="Guerrero F.D."/>
            <person name="Moolhuijzen P."/>
            <person name="Goolsby J.A."/>
            <person name="Tidwell J."/>
            <person name="Bellgard S.E."/>
            <person name="Bellgard M.I."/>
        </authorList>
    </citation>
    <scope>NUCLEOTIDE SEQUENCE</scope>
    <source>
        <tissue evidence="2">Shoot tissue taken approximately 20 cm above the soil surface</tissue>
    </source>
</reference>
<feature type="region of interest" description="Disordered" evidence="1">
    <location>
        <begin position="1"/>
        <end position="24"/>
    </location>
</feature>
<organism evidence="2">
    <name type="scientific">Arundo donax</name>
    <name type="common">Giant reed</name>
    <name type="synonym">Donax arundinaceus</name>
    <dbReference type="NCBI Taxonomy" id="35708"/>
    <lineage>
        <taxon>Eukaryota</taxon>
        <taxon>Viridiplantae</taxon>
        <taxon>Streptophyta</taxon>
        <taxon>Embryophyta</taxon>
        <taxon>Tracheophyta</taxon>
        <taxon>Spermatophyta</taxon>
        <taxon>Magnoliopsida</taxon>
        <taxon>Liliopsida</taxon>
        <taxon>Poales</taxon>
        <taxon>Poaceae</taxon>
        <taxon>PACMAD clade</taxon>
        <taxon>Arundinoideae</taxon>
        <taxon>Arundineae</taxon>
        <taxon>Arundo</taxon>
    </lineage>
</organism>
<protein>
    <submittedName>
        <fullName evidence="2">Uncharacterized protein</fullName>
    </submittedName>
</protein>
<accession>A0A0A8Y4C6</accession>
<proteinExistence type="predicted"/>
<evidence type="ECO:0000313" key="2">
    <source>
        <dbReference type="EMBL" id="JAD20280.1"/>
    </source>
</evidence>